<gene>
    <name evidence="2" type="ORF">EZS28_003290</name>
</gene>
<evidence type="ECO:0000256" key="1">
    <source>
        <dbReference type="SAM" id="MobiDB-lite"/>
    </source>
</evidence>
<dbReference type="Proteomes" id="UP000324800">
    <property type="component" value="Unassembled WGS sequence"/>
</dbReference>
<organism evidence="2 3">
    <name type="scientific">Streblomastix strix</name>
    <dbReference type="NCBI Taxonomy" id="222440"/>
    <lineage>
        <taxon>Eukaryota</taxon>
        <taxon>Metamonada</taxon>
        <taxon>Preaxostyla</taxon>
        <taxon>Oxymonadida</taxon>
        <taxon>Streblomastigidae</taxon>
        <taxon>Streblomastix</taxon>
    </lineage>
</organism>
<feature type="compositionally biased region" description="Polar residues" evidence="1">
    <location>
        <begin position="157"/>
        <end position="167"/>
    </location>
</feature>
<comment type="caution">
    <text evidence="2">The sequence shown here is derived from an EMBL/GenBank/DDBJ whole genome shotgun (WGS) entry which is preliminary data.</text>
</comment>
<feature type="compositionally biased region" description="Acidic residues" evidence="1">
    <location>
        <begin position="260"/>
        <end position="273"/>
    </location>
</feature>
<feature type="compositionally biased region" description="Polar residues" evidence="1">
    <location>
        <begin position="85"/>
        <end position="116"/>
    </location>
</feature>
<sequence>MDLKPEANRVAEAGERLEEGILTTMEKDKAIKIKNNHIKSEIEKQKRVGWYDNSNDEWTKRTQMQKDPPENHSDRDSNWTEDEVPQNQITAPQPKQSVKQTQRIQHVQIQPKQQAPVQIPRQRGTKDAPSNQDDIDEQEILQVKLAALQKDKEQYGISDSENDQQQKTAHKGGVKQRQKIFWRELKQLQASQQLLQQGKNYLNNMNVDISVIQGTIGQLTGLQPCSGAQSPSINAELRLKETGSISASNKERTDPQINEGQEDNAEEEEDEQTNETALIQSKDYRVRIISQLPVQENLGTQPYNSQGLNAFSQMDKDNPGLALVGVQVKLKKGRGSKKSKTEGLNASEQQNQGNNAQAQTQTTSTVPKHKVTPKEGTKKAKQVISEPENSNDEDEWEQSPWSGRDVPTKGDQRRDLHLEQSREAS</sequence>
<dbReference type="AlphaFoldDB" id="A0A5J4X1U0"/>
<dbReference type="EMBL" id="SNRW01000430">
    <property type="protein sequence ID" value="KAA6401184.1"/>
    <property type="molecule type" value="Genomic_DNA"/>
</dbReference>
<feature type="compositionally biased region" description="Basic and acidic residues" evidence="1">
    <location>
        <begin position="406"/>
        <end position="425"/>
    </location>
</feature>
<feature type="region of interest" description="Disordered" evidence="1">
    <location>
        <begin position="243"/>
        <end position="276"/>
    </location>
</feature>
<evidence type="ECO:0000313" key="2">
    <source>
        <dbReference type="EMBL" id="KAA6401184.1"/>
    </source>
</evidence>
<proteinExistence type="predicted"/>
<feature type="compositionally biased region" description="Low complexity" evidence="1">
    <location>
        <begin position="345"/>
        <end position="365"/>
    </location>
</feature>
<feature type="compositionally biased region" description="Basic and acidic residues" evidence="1">
    <location>
        <begin position="67"/>
        <end position="78"/>
    </location>
</feature>
<protein>
    <submittedName>
        <fullName evidence="2">Uncharacterized protein</fullName>
    </submittedName>
</protein>
<evidence type="ECO:0000313" key="3">
    <source>
        <dbReference type="Proteomes" id="UP000324800"/>
    </source>
</evidence>
<feature type="region of interest" description="Disordered" evidence="1">
    <location>
        <begin position="331"/>
        <end position="425"/>
    </location>
</feature>
<feature type="region of interest" description="Disordered" evidence="1">
    <location>
        <begin position="59"/>
        <end position="136"/>
    </location>
</feature>
<reference evidence="2 3" key="1">
    <citation type="submission" date="2019-03" db="EMBL/GenBank/DDBJ databases">
        <title>Single cell metagenomics reveals metabolic interactions within the superorganism composed of flagellate Streblomastix strix and complex community of Bacteroidetes bacteria on its surface.</title>
        <authorList>
            <person name="Treitli S.C."/>
            <person name="Kolisko M."/>
            <person name="Husnik F."/>
            <person name="Keeling P."/>
            <person name="Hampl V."/>
        </authorList>
    </citation>
    <scope>NUCLEOTIDE SEQUENCE [LARGE SCALE GENOMIC DNA]</scope>
    <source>
        <strain evidence="2">ST1C</strain>
    </source>
</reference>
<name>A0A5J4X1U0_9EUKA</name>
<feature type="region of interest" description="Disordered" evidence="1">
    <location>
        <begin position="154"/>
        <end position="173"/>
    </location>
</feature>
<accession>A0A5J4X1U0</accession>